<feature type="transmembrane region" description="Helical" evidence="7">
    <location>
        <begin position="380"/>
        <end position="400"/>
    </location>
</feature>
<dbReference type="PANTHER" id="PTHR33406">
    <property type="entry name" value="MEMBRANE PROTEIN MJ1562-RELATED"/>
    <property type="match status" value="1"/>
</dbReference>
<dbReference type="InterPro" id="IPR000731">
    <property type="entry name" value="SSD"/>
</dbReference>
<dbReference type="InterPro" id="IPR050545">
    <property type="entry name" value="Mycobact_MmpL"/>
</dbReference>
<evidence type="ECO:0000313" key="9">
    <source>
        <dbReference type="EMBL" id="GIJ23978.1"/>
    </source>
</evidence>
<evidence type="ECO:0000256" key="2">
    <source>
        <dbReference type="ARBA" id="ARBA00010157"/>
    </source>
</evidence>
<feature type="transmembrane region" description="Helical" evidence="7">
    <location>
        <begin position="318"/>
        <end position="346"/>
    </location>
</feature>
<dbReference type="SUPFAM" id="SSF82866">
    <property type="entry name" value="Multidrug efflux transporter AcrB transmembrane domain"/>
    <property type="match status" value="2"/>
</dbReference>
<name>A0ABQ4J194_9ACTN</name>
<evidence type="ECO:0000256" key="3">
    <source>
        <dbReference type="ARBA" id="ARBA00022475"/>
    </source>
</evidence>
<evidence type="ECO:0000259" key="8">
    <source>
        <dbReference type="PROSITE" id="PS50156"/>
    </source>
</evidence>
<evidence type="ECO:0000256" key="4">
    <source>
        <dbReference type="ARBA" id="ARBA00022692"/>
    </source>
</evidence>
<evidence type="ECO:0000256" key="7">
    <source>
        <dbReference type="SAM" id="Phobius"/>
    </source>
</evidence>
<evidence type="ECO:0000256" key="5">
    <source>
        <dbReference type="ARBA" id="ARBA00022989"/>
    </source>
</evidence>
<comment type="caution">
    <text evidence="9">The sequence shown here is derived from an EMBL/GenBank/DDBJ whole genome shotgun (WGS) entry which is preliminary data.</text>
</comment>
<sequence>MGKNLGCLDNFRLGVLMSVFTRVAGGRLNAWFTILAALAVGAAVFWLPVPDNPEPVSATGLSDRWQSTQVELLQDELPASDIQPAIVVVTRDDGAPLTDGDRAAVGTGTDALRALAAGGQVAPPQLSPDGTVALVAVPLSTQGGQEAVAATVAEVREALTTLPTELTVEVTGAPAFTADLTKVFDGADTTLLAVTATVVALLLLVTYRSPLLWMVPLAVVAATEQVTLRALDTVIPAVGINFAGGAVTGIASVLVFGAATNYALLLIARYREELRREDDRFTAMRAALRRTAEPILASGTTVMLGVLTLLLSERELNQALAVACATGILLAMASALLVLPAALVLLGRGLFWPFVPHVGSEAREGRIWGRLGAAVIRRPVPVAVLATLLLVGLALGGLGLRTGLSETEQFRVQPEAVAGAETLARAFPAGTTQPVAVMTRPDTVPAVTAAAAALPGVASARPGPAGPTVAQVDVVLDAEPGTAASDQTLEALRDAVAAVPDSAPPAPSGGDTPTGAIVGGTVAGTYDAAKADGEDLRVILPLILLLVAAVLILLLRGLLAPVLLVVTVVASYFASLGGAWLIFDHVLGFPALDTSVPLLAFVFLVALGVDYNIFLVTRAREDARTAGTREGMLSALRVTGGVITSAGILLAAVFAVLGVLPLITLTQIGIIVCLGVLLDTLLVRTVVVPALAFLLGERFWWPGRVTADQNPRQTHSDINARTLRT</sequence>
<protein>
    <submittedName>
        <fullName evidence="9">Membrane protein</fullName>
    </submittedName>
</protein>
<evidence type="ECO:0000313" key="10">
    <source>
        <dbReference type="Proteomes" id="UP000643165"/>
    </source>
</evidence>
<feature type="transmembrane region" description="Helical" evidence="7">
    <location>
        <begin position="246"/>
        <end position="270"/>
    </location>
</feature>
<feature type="transmembrane region" description="Helical" evidence="7">
    <location>
        <begin position="28"/>
        <end position="47"/>
    </location>
</feature>
<comment type="similarity">
    <text evidence="2">Belongs to the resistance-nodulation-cell division (RND) (TC 2.A.6) family. MmpL subfamily.</text>
</comment>
<dbReference type="PROSITE" id="PS50156">
    <property type="entry name" value="SSD"/>
    <property type="match status" value="1"/>
</dbReference>
<dbReference type="EMBL" id="BOPB01000029">
    <property type="protein sequence ID" value="GIJ23978.1"/>
    <property type="molecule type" value="Genomic_DNA"/>
</dbReference>
<comment type="subcellular location">
    <subcellularLocation>
        <location evidence="1">Cell membrane</location>
        <topology evidence="1">Multi-pass membrane protein</topology>
    </subcellularLocation>
</comment>
<feature type="transmembrane region" description="Helical" evidence="7">
    <location>
        <begin position="538"/>
        <end position="555"/>
    </location>
</feature>
<reference evidence="9 10" key="1">
    <citation type="submission" date="2021-01" db="EMBL/GenBank/DDBJ databases">
        <title>Whole genome shotgun sequence of Verrucosispora lutea NBRC 106530.</title>
        <authorList>
            <person name="Komaki H."/>
            <person name="Tamura T."/>
        </authorList>
    </citation>
    <scope>NUCLEOTIDE SEQUENCE [LARGE SCALE GENOMIC DNA]</scope>
    <source>
        <strain evidence="9 10">NBRC 106530</strain>
    </source>
</reference>
<feature type="transmembrane region" description="Helical" evidence="7">
    <location>
        <begin position="291"/>
        <end position="312"/>
    </location>
</feature>
<keyword evidence="4 7" id="KW-0812">Transmembrane</keyword>
<feature type="transmembrane region" description="Helical" evidence="7">
    <location>
        <begin position="562"/>
        <end position="583"/>
    </location>
</feature>
<dbReference type="InterPro" id="IPR004869">
    <property type="entry name" value="MMPL_dom"/>
</dbReference>
<accession>A0ABQ4J194</accession>
<feature type="domain" description="SSD" evidence="8">
    <location>
        <begin position="565"/>
        <end position="693"/>
    </location>
</feature>
<keyword evidence="3" id="KW-1003">Cell membrane</keyword>
<keyword evidence="6 7" id="KW-0472">Membrane</keyword>
<keyword evidence="10" id="KW-1185">Reference proteome</keyword>
<dbReference type="Proteomes" id="UP000643165">
    <property type="component" value="Unassembled WGS sequence"/>
</dbReference>
<feature type="transmembrane region" description="Helical" evidence="7">
    <location>
        <begin position="595"/>
        <end position="617"/>
    </location>
</feature>
<dbReference type="PANTHER" id="PTHR33406:SF6">
    <property type="entry name" value="MEMBRANE PROTEIN YDGH-RELATED"/>
    <property type="match status" value="1"/>
</dbReference>
<dbReference type="Gene3D" id="1.20.1640.10">
    <property type="entry name" value="Multidrug efflux transporter AcrB transmembrane domain"/>
    <property type="match status" value="2"/>
</dbReference>
<gene>
    <name evidence="9" type="ORF">Vlu01_46020</name>
</gene>
<dbReference type="Pfam" id="PF03176">
    <property type="entry name" value="MMPL"/>
    <property type="match status" value="2"/>
</dbReference>
<keyword evidence="5 7" id="KW-1133">Transmembrane helix</keyword>
<feature type="transmembrane region" description="Helical" evidence="7">
    <location>
        <begin position="638"/>
        <end position="663"/>
    </location>
</feature>
<organism evidence="9 10">
    <name type="scientific">Micromonospora lutea</name>
    <dbReference type="NCBI Taxonomy" id="419825"/>
    <lineage>
        <taxon>Bacteria</taxon>
        <taxon>Bacillati</taxon>
        <taxon>Actinomycetota</taxon>
        <taxon>Actinomycetes</taxon>
        <taxon>Micromonosporales</taxon>
        <taxon>Micromonosporaceae</taxon>
        <taxon>Micromonospora</taxon>
    </lineage>
</organism>
<feature type="transmembrane region" description="Helical" evidence="7">
    <location>
        <begin position="190"/>
        <end position="207"/>
    </location>
</feature>
<evidence type="ECO:0000256" key="1">
    <source>
        <dbReference type="ARBA" id="ARBA00004651"/>
    </source>
</evidence>
<evidence type="ECO:0000256" key="6">
    <source>
        <dbReference type="ARBA" id="ARBA00023136"/>
    </source>
</evidence>
<proteinExistence type="inferred from homology"/>